<dbReference type="EMBL" id="CAID01000004">
    <property type="protein sequence ID" value="CEF97696.1"/>
    <property type="molecule type" value="Genomic_DNA"/>
</dbReference>
<reference evidence="4 6" key="1">
    <citation type="journal article" date="2006" name="Proc. Natl. Acad. Sci. U.S.A.">
        <title>Genome analysis of the smallest free-living eukaryote Ostreococcus tauri unveils many unique features.</title>
        <authorList>
            <person name="Derelle E."/>
            <person name="Ferraz C."/>
            <person name="Rombauts S."/>
            <person name="Rouze P."/>
            <person name="Worden A.Z."/>
            <person name="Robbens S."/>
            <person name="Partensky F."/>
            <person name="Degroeve S."/>
            <person name="Echeynie S."/>
            <person name="Cooke R."/>
            <person name="Saeys Y."/>
            <person name="Wuyts J."/>
            <person name="Jabbari K."/>
            <person name="Bowler C."/>
            <person name="Panaud O."/>
            <person name="Piegu B."/>
            <person name="Ball S.G."/>
            <person name="Ral J.-P."/>
            <person name="Bouget F.-Y."/>
            <person name="Piganeau G."/>
            <person name="De Baets B."/>
            <person name="Picard A."/>
            <person name="Delseny M."/>
            <person name="Demaille J."/>
            <person name="Van de Peer Y."/>
            <person name="Moreau H."/>
        </authorList>
    </citation>
    <scope>NUCLEOTIDE SEQUENCE [LARGE SCALE GENOMIC DNA]</scope>
    <source>
        <strain evidence="4 6">OTTH0595</strain>
    </source>
</reference>
<dbReference type="GO" id="GO:0005840">
    <property type="term" value="C:ribosome"/>
    <property type="evidence" value="ECO:0007669"/>
    <property type="project" value="UniProtKB-KW"/>
</dbReference>
<dbReference type="PANTHER" id="PTHR10759">
    <property type="entry name" value="60S RIBOSOMAL PROTEIN L34"/>
    <property type="match status" value="1"/>
</dbReference>
<dbReference type="STRING" id="70448.A0A090M0I6"/>
<dbReference type="InterPro" id="IPR038562">
    <property type="entry name" value="Ribosomal_eL34_C_sf"/>
</dbReference>
<dbReference type="GO" id="GO:1990904">
    <property type="term" value="C:ribonucleoprotein complex"/>
    <property type="evidence" value="ECO:0007669"/>
    <property type="project" value="UniProtKB-KW"/>
</dbReference>
<evidence type="ECO:0000313" key="6">
    <source>
        <dbReference type="Proteomes" id="UP000009170"/>
    </source>
</evidence>
<reference evidence="4" key="2">
    <citation type="journal article" date="2014" name="BMC Genomics">
        <title>An improved genome of the model marine alga Ostreococcus tauri unfolds by assessing Illumina de novo assemblies.</title>
        <authorList>
            <person name="Blanc-Mathieu R."/>
            <person name="Verhelst B."/>
            <person name="Derelle E."/>
            <person name="Rombauts S."/>
            <person name="Bouget F.Y."/>
            <person name="Carre I."/>
            <person name="Chateau A."/>
            <person name="Eyre-Walker A."/>
            <person name="Grimsley N."/>
            <person name="Moreau H."/>
            <person name="Piegu B."/>
            <person name="Rivals E."/>
            <person name="Schackwitz W."/>
            <person name="Van de Peer Y."/>
            <person name="Piganeau G."/>
        </authorList>
    </citation>
    <scope>NUCLEOTIDE SEQUENCE</scope>
    <source>
        <strain evidence="4">RCC4221</strain>
    </source>
</reference>
<dbReference type="Pfam" id="PF01199">
    <property type="entry name" value="Ribosomal_L34e"/>
    <property type="match status" value="1"/>
</dbReference>
<dbReference type="PRINTS" id="PR01250">
    <property type="entry name" value="RIBOSOMALL34"/>
</dbReference>
<dbReference type="FunCoup" id="A0A090M0I6">
    <property type="interactions" value="1686"/>
</dbReference>
<keyword evidence="6" id="KW-1185">Reference proteome</keyword>
<organism evidence="4 6">
    <name type="scientific">Ostreococcus tauri</name>
    <name type="common">Marine green alga</name>
    <dbReference type="NCBI Taxonomy" id="70448"/>
    <lineage>
        <taxon>Eukaryota</taxon>
        <taxon>Viridiplantae</taxon>
        <taxon>Chlorophyta</taxon>
        <taxon>Mamiellophyceae</taxon>
        <taxon>Mamiellales</taxon>
        <taxon>Bathycoccaceae</taxon>
        <taxon>Ostreococcus</taxon>
    </lineage>
</organism>
<dbReference type="InParanoid" id="A0A090M0I6"/>
<dbReference type="Proteomes" id="UP000195557">
    <property type="component" value="Unassembled WGS sequence"/>
</dbReference>
<keyword evidence="3" id="KW-0687">Ribonucleoprotein</keyword>
<evidence type="ECO:0000256" key="3">
    <source>
        <dbReference type="ARBA" id="ARBA00023274"/>
    </source>
</evidence>
<accession>A0A454XS15</accession>
<dbReference type="Proteomes" id="UP000009170">
    <property type="component" value="Unassembled WGS sequence"/>
</dbReference>
<dbReference type="InterPro" id="IPR018065">
    <property type="entry name" value="Ribosomal_eL34_CS"/>
</dbReference>
<dbReference type="OrthoDB" id="2014006at2759"/>
<dbReference type="InterPro" id="IPR008195">
    <property type="entry name" value="Ribosomal_eL34"/>
</dbReference>
<dbReference type="AlphaFoldDB" id="A0A090M0I6"/>
<accession>A0A1Y5IR62</accession>
<reference evidence="5" key="3">
    <citation type="submission" date="2017-04" db="EMBL/GenBank/DDBJ databases">
        <title>Population genomics of picophytoplankton unveils novel chromosome hypervariability.</title>
        <authorList>
            <consortium name="DOE Joint Genome Institute"/>
            <person name="Blanc-Mathieu R."/>
            <person name="Krasovec M."/>
            <person name="Hebrard M."/>
            <person name="Yau S."/>
            <person name="Desgranges E."/>
            <person name="Martin J."/>
            <person name="Schackwitz W."/>
            <person name="Kuo A."/>
            <person name="Salin G."/>
            <person name="Donnadieu C."/>
            <person name="Desdevises Y."/>
            <person name="Sanchez-Ferandin S."/>
            <person name="Moreau H."/>
            <person name="Rivals E."/>
            <person name="Grigoriev I.V."/>
            <person name="Grimsley N."/>
            <person name="Eyre-Walker A."/>
            <person name="Piganeau G."/>
        </authorList>
    </citation>
    <scope>NUCLEOTIDE SEQUENCE [LARGE SCALE GENOMIC DNA]</scope>
    <source>
        <strain evidence="5">RCC 1115</strain>
    </source>
</reference>
<keyword evidence="2 4" id="KW-0689">Ribosomal protein</keyword>
<evidence type="ECO:0000256" key="1">
    <source>
        <dbReference type="ARBA" id="ARBA00009875"/>
    </source>
</evidence>
<evidence type="ECO:0000256" key="2">
    <source>
        <dbReference type="ARBA" id="ARBA00022980"/>
    </source>
</evidence>
<dbReference type="GO" id="GO:0003735">
    <property type="term" value="F:structural constituent of ribosome"/>
    <property type="evidence" value="ECO:0007669"/>
    <property type="project" value="InterPro"/>
</dbReference>
<comment type="similarity">
    <text evidence="1">Belongs to the eukaryotic ribosomal protein eL34 family.</text>
</comment>
<dbReference type="Gene3D" id="6.20.340.10">
    <property type="match status" value="1"/>
</dbReference>
<dbReference type="PROSITE" id="PS01145">
    <property type="entry name" value="RIBOSOMAL_L34E"/>
    <property type="match status" value="1"/>
</dbReference>
<accession>A0A090M0I6</accession>
<dbReference type="Gene3D" id="6.20.370.70">
    <property type="match status" value="1"/>
</dbReference>
<sequence length="117" mass="13059">MAPRVTYKRRHAYNTRSNKIMKKRLPGGRLGIAYVKKTTKGAQTPSGDNGRIHGVPRVATQKYSRKHMSKNKKSVSRAYGGVLSGGAVRERIVRAFLVEEQKIVKKVLKLQAAKEGK</sequence>
<protein>
    <submittedName>
        <fullName evidence="5">Ribosomal protein L34 component of cytosolic 80S ribosome and 60S large subunit</fullName>
    </submittedName>
    <submittedName>
        <fullName evidence="4">Ribosomal protein L34Ae</fullName>
    </submittedName>
</protein>
<evidence type="ECO:0000313" key="4">
    <source>
        <dbReference type="EMBL" id="CEF97696.1"/>
    </source>
</evidence>
<name>A0A090M0I6_OSTTA</name>
<proteinExistence type="inferred from homology"/>
<dbReference type="EMBL" id="KZ155771">
    <property type="protein sequence ID" value="OUS49602.1"/>
    <property type="molecule type" value="Genomic_DNA"/>
</dbReference>
<evidence type="ECO:0000313" key="5">
    <source>
        <dbReference type="EMBL" id="OUS49602.1"/>
    </source>
</evidence>
<dbReference type="GO" id="GO:0006412">
    <property type="term" value="P:translation"/>
    <property type="evidence" value="ECO:0007669"/>
    <property type="project" value="InterPro"/>
</dbReference>
<gene>
    <name evidence="5" type="ORF">BE221DRAFT_202862</name>
    <name evidence="4" type="ORF">OT_ostta04g04170</name>
</gene>